<dbReference type="Proteomes" id="UP000267250">
    <property type="component" value="Chromosome"/>
</dbReference>
<reference evidence="1 2" key="1">
    <citation type="submission" date="2016-07" db="EMBL/GenBank/DDBJ databases">
        <title>Genome and transcriptome analysis of iron-reducing fermentative bacteria Anoxybacter fermentans.</title>
        <authorList>
            <person name="Zeng X."/>
            <person name="Shao Z."/>
        </authorList>
    </citation>
    <scope>NUCLEOTIDE SEQUENCE [LARGE SCALE GENOMIC DNA]</scope>
    <source>
        <strain evidence="1 2">DY22613</strain>
    </source>
</reference>
<protein>
    <submittedName>
        <fullName evidence="1">Uncharacterized protein</fullName>
    </submittedName>
</protein>
<dbReference type="KEGG" id="aft:BBF96_01350"/>
<name>A0A3S9SV23_9FIRM</name>
<gene>
    <name evidence="1" type="ORF">BBF96_01350</name>
</gene>
<dbReference type="RefSeq" id="WP_127015486.1">
    <property type="nucleotide sequence ID" value="NZ_CP016379.1"/>
</dbReference>
<evidence type="ECO:0000313" key="1">
    <source>
        <dbReference type="EMBL" id="AZR72156.1"/>
    </source>
</evidence>
<sequence length="59" mass="7111">MNYKKIEELLNDYDQRIKLTVLRVLKEEEQKISMSKPKGIKEKLQKIIEEMIEDDNSED</sequence>
<evidence type="ECO:0000313" key="2">
    <source>
        <dbReference type="Proteomes" id="UP000267250"/>
    </source>
</evidence>
<accession>A0A3S9SV23</accession>
<proteinExistence type="predicted"/>
<organism evidence="1 2">
    <name type="scientific">Anoxybacter fermentans</name>
    <dbReference type="NCBI Taxonomy" id="1323375"/>
    <lineage>
        <taxon>Bacteria</taxon>
        <taxon>Bacillati</taxon>
        <taxon>Bacillota</taxon>
        <taxon>Clostridia</taxon>
        <taxon>Halanaerobiales</taxon>
        <taxon>Anoxybacter</taxon>
    </lineage>
</organism>
<dbReference type="AlphaFoldDB" id="A0A3S9SV23"/>
<dbReference type="EMBL" id="CP016379">
    <property type="protein sequence ID" value="AZR72156.1"/>
    <property type="molecule type" value="Genomic_DNA"/>
</dbReference>
<keyword evidence="2" id="KW-1185">Reference proteome</keyword>